<dbReference type="RefSeq" id="WP_345044002.1">
    <property type="nucleotide sequence ID" value="NZ_BAABED010000001.1"/>
</dbReference>
<organism evidence="3 4">
    <name type="scientific">Arthrobacter methylotrophus</name>
    <dbReference type="NCBI Taxonomy" id="121291"/>
    <lineage>
        <taxon>Bacteria</taxon>
        <taxon>Bacillati</taxon>
        <taxon>Actinomycetota</taxon>
        <taxon>Actinomycetes</taxon>
        <taxon>Micrococcales</taxon>
        <taxon>Micrococcaceae</taxon>
        <taxon>Arthrobacter</taxon>
    </lineage>
</organism>
<keyword evidence="2" id="KW-0732">Signal</keyword>
<evidence type="ECO:0008006" key="5">
    <source>
        <dbReference type="Google" id="ProtNLM"/>
    </source>
</evidence>
<gene>
    <name evidence="3" type="ORF">ACFFPI_08875</name>
</gene>
<accession>A0ABV5UNX7</accession>
<feature type="chain" id="PRO_5045376173" description="DUF732 domain-containing protein" evidence="2">
    <location>
        <begin position="27"/>
        <end position="157"/>
    </location>
</feature>
<proteinExistence type="predicted"/>
<name>A0ABV5UNX7_9MICC</name>
<protein>
    <recommendedName>
        <fullName evidence="5">DUF732 domain-containing protein</fullName>
    </recommendedName>
</protein>
<evidence type="ECO:0000256" key="1">
    <source>
        <dbReference type="SAM" id="MobiDB-lite"/>
    </source>
</evidence>
<evidence type="ECO:0000313" key="3">
    <source>
        <dbReference type="EMBL" id="MFB9714232.1"/>
    </source>
</evidence>
<reference evidence="3 4" key="1">
    <citation type="submission" date="2024-09" db="EMBL/GenBank/DDBJ databases">
        <authorList>
            <person name="Sun Q."/>
            <person name="Mori K."/>
        </authorList>
    </citation>
    <scope>NUCLEOTIDE SEQUENCE [LARGE SCALE GENOMIC DNA]</scope>
    <source>
        <strain evidence="3 4">JCM 13519</strain>
    </source>
</reference>
<evidence type="ECO:0000256" key="2">
    <source>
        <dbReference type="SAM" id="SignalP"/>
    </source>
</evidence>
<comment type="caution">
    <text evidence="3">The sequence shown here is derived from an EMBL/GenBank/DDBJ whole genome shotgun (WGS) entry which is preliminary data.</text>
</comment>
<feature type="region of interest" description="Disordered" evidence="1">
    <location>
        <begin position="31"/>
        <end position="55"/>
    </location>
</feature>
<dbReference type="EMBL" id="JBHMBH010000019">
    <property type="protein sequence ID" value="MFB9714232.1"/>
    <property type="molecule type" value="Genomic_DNA"/>
</dbReference>
<keyword evidence="4" id="KW-1185">Reference proteome</keyword>
<dbReference type="PROSITE" id="PS51257">
    <property type="entry name" value="PROKAR_LIPOPROTEIN"/>
    <property type="match status" value="1"/>
</dbReference>
<feature type="signal peptide" evidence="2">
    <location>
        <begin position="1"/>
        <end position="26"/>
    </location>
</feature>
<dbReference type="Proteomes" id="UP001589536">
    <property type="component" value="Unassembled WGS sequence"/>
</dbReference>
<sequence>MKKLATLALGAAVLALAAGCSAAAPATPPFIGPDPSNTADPHFGSAATDGPKPNKTMWDYQKPVMKDKEFYAEARKGTTTLTAFDDDKLTVIAQLTCASVGNGATGKDVLLKQALTAATGSADGLTPQLAKDITQLLTVGGQNYCPDLGSSFAKILA</sequence>
<evidence type="ECO:0000313" key="4">
    <source>
        <dbReference type="Proteomes" id="UP001589536"/>
    </source>
</evidence>